<evidence type="ECO:0000313" key="2">
    <source>
        <dbReference type="Proteomes" id="UP001431783"/>
    </source>
</evidence>
<dbReference type="EMBL" id="JARQZJ010000125">
    <property type="protein sequence ID" value="KAK9890233.1"/>
    <property type="molecule type" value="Genomic_DNA"/>
</dbReference>
<name>A0AAW1V9Y5_9CUCU</name>
<reference evidence="1 2" key="1">
    <citation type="submission" date="2023-03" db="EMBL/GenBank/DDBJ databases">
        <title>Genome insight into feeding habits of ladybird beetles.</title>
        <authorList>
            <person name="Li H.-S."/>
            <person name="Huang Y.-H."/>
            <person name="Pang H."/>
        </authorList>
    </citation>
    <scope>NUCLEOTIDE SEQUENCE [LARGE SCALE GENOMIC DNA]</scope>
    <source>
        <strain evidence="1">SYSU_2023b</strain>
        <tissue evidence="1">Whole body</tissue>
    </source>
</reference>
<sequence>MVLQINTTNNASKSLQTYQVLEYCVQKVDKKGKELRNETSKLAGSGSVFGVTTASTKAKYTSEPKCMTIKDRRARISNEQTKI</sequence>
<accession>A0AAW1V9Y5</accession>
<comment type="caution">
    <text evidence="1">The sequence shown here is derived from an EMBL/GenBank/DDBJ whole genome shotgun (WGS) entry which is preliminary data.</text>
</comment>
<dbReference type="AlphaFoldDB" id="A0AAW1V9Y5"/>
<proteinExistence type="predicted"/>
<dbReference type="Proteomes" id="UP001431783">
    <property type="component" value="Unassembled WGS sequence"/>
</dbReference>
<keyword evidence="2" id="KW-1185">Reference proteome</keyword>
<gene>
    <name evidence="1" type="ORF">WA026_010346</name>
</gene>
<protein>
    <submittedName>
        <fullName evidence="1">Uncharacterized protein</fullName>
    </submittedName>
</protein>
<organism evidence="1 2">
    <name type="scientific">Henosepilachna vigintioctopunctata</name>
    <dbReference type="NCBI Taxonomy" id="420089"/>
    <lineage>
        <taxon>Eukaryota</taxon>
        <taxon>Metazoa</taxon>
        <taxon>Ecdysozoa</taxon>
        <taxon>Arthropoda</taxon>
        <taxon>Hexapoda</taxon>
        <taxon>Insecta</taxon>
        <taxon>Pterygota</taxon>
        <taxon>Neoptera</taxon>
        <taxon>Endopterygota</taxon>
        <taxon>Coleoptera</taxon>
        <taxon>Polyphaga</taxon>
        <taxon>Cucujiformia</taxon>
        <taxon>Coccinelloidea</taxon>
        <taxon>Coccinellidae</taxon>
        <taxon>Epilachninae</taxon>
        <taxon>Epilachnini</taxon>
        <taxon>Henosepilachna</taxon>
    </lineage>
</organism>
<evidence type="ECO:0000313" key="1">
    <source>
        <dbReference type="EMBL" id="KAK9890233.1"/>
    </source>
</evidence>